<dbReference type="SUPFAM" id="SSF57850">
    <property type="entry name" value="RING/U-box"/>
    <property type="match status" value="1"/>
</dbReference>
<dbReference type="OrthoDB" id="6270329at2759"/>
<dbReference type="AlphaFoldDB" id="A0A8C5PCQ4"/>
<dbReference type="SMART" id="SM00589">
    <property type="entry name" value="PRY"/>
    <property type="match status" value="1"/>
</dbReference>
<evidence type="ECO:0000256" key="8">
    <source>
        <dbReference type="SAM" id="Coils"/>
    </source>
</evidence>
<dbReference type="Gene3D" id="3.30.160.60">
    <property type="entry name" value="Classic Zinc Finger"/>
    <property type="match status" value="1"/>
</dbReference>
<dbReference type="CDD" id="cd19769">
    <property type="entry name" value="Bbox2_TRIM16-like"/>
    <property type="match status" value="1"/>
</dbReference>
<evidence type="ECO:0000256" key="2">
    <source>
        <dbReference type="ARBA" id="ARBA00022723"/>
    </source>
</evidence>
<dbReference type="PROSITE" id="PS50089">
    <property type="entry name" value="ZF_RING_2"/>
    <property type="match status" value="1"/>
</dbReference>
<sequence>MAAAALRQELTCLSVYTDPVTLPSGHSFCQICIEGALDSQLSCPECRQIVRRKTKLKRNLTLCNITKQVTSTEPEKRVKVDVPCTYCDHHVPAAKTCVLCEASLCDKHLLKHTKSSEHVLIDPTDFPEKRKCHIHEKILQYYCPEDDTCICVSCCLVGEHKGHRVTSLSEASEEKKNNMKTTLEKLSTNKEETKENVQRLWKLKTEVQEEAAEVSQRTNALIMNMRYRLETLEHQVLSETSRQEEVICRQLSDQVQKLESKREEISRKISHIEENICHMTDPLTVLQQKVSQKEEEPEEKAPAVSSLDMGLVIATLHSGLGEIASLMKEWQNSYYSNKFRNVNTNSNVLLDINTACNNVAVSGNLKMVSQTGLQQVPRDTPGRFQNCPQVLSTAGVSYGQHYYEFEGCVNGYWRLGLVYPSMQRDGDQAIIGYNDKSWGLESWSGQLSAVHDGKKINVYCNSSCSSRSRRFGVYVDYEAGRVSFYELCNPVTHLHTFTQTLHVAVGVWVRNNWIRIIT</sequence>
<name>A0A8C5PCQ4_9ANUR</name>
<evidence type="ECO:0000259" key="9">
    <source>
        <dbReference type="PROSITE" id="PS50089"/>
    </source>
</evidence>
<evidence type="ECO:0000313" key="13">
    <source>
        <dbReference type="Proteomes" id="UP000694569"/>
    </source>
</evidence>
<dbReference type="SMART" id="SM00449">
    <property type="entry name" value="SPRY"/>
    <property type="match status" value="1"/>
</dbReference>
<evidence type="ECO:0000256" key="5">
    <source>
        <dbReference type="ARBA" id="ARBA00022859"/>
    </source>
</evidence>
<dbReference type="SMART" id="SM00336">
    <property type="entry name" value="BBOX"/>
    <property type="match status" value="1"/>
</dbReference>
<dbReference type="InterPro" id="IPR003877">
    <property type="entry name" value="SPRY_dom"/>
</dbReference>
<dbReference type="InterPro" id="IPR000315">
    <property type="entry name" value="Znf_B-box"/>
</dbReference>
<evidence type="ECO:0000256" key="3">
    <source>
        <dbReference type="ARBA" id="ARBA00022771"/>
    </source>
</evidence>
<dbReference type="GeneTree" id="ENSGT01030000234583"/>
<reference evidence="12" key="1">
    <citation type="submission" date="2025-08" db="UniProtKB">
        <authorList>
            <consortium name="Ensembl"/>
        </authorList>
    </citation>
    <scope>IDENTIFICATION</scope>
</reference>
<dbReference type="SUPFAM" id="SSF49899">
    <property type="entry name" value="Concanavalin A-like lectins/glucanases"/>
    <property type="match status" value="1"/>
</dbReference>
<dbReference type="PROSITE" id="PS50119">
    <property type="entry name" value="ZF_BBOX"/>
    <property type="match status" value="1"/>
</dbReference>
<dbReference type="Pfam" id="PF13765">
    <property type="entry name" value="PRY"/>
    <property type="match status" value="1"/>
</dbReference>
<keyword evidence="2" id="KW-0479">Metal-binding</keyword>
<keyword evidence="6 8" id="KW-0175">Coiled coil</keyword>
<evidence type="ECO:0000259" key="10">
    <source>
        <dbReference type="PROSITE" id="PS50119"/>
    </source>
</evidence>
<dbReference type="Ensembl" id="ENSLLET00000015243.1">
    <property type="protein sequence ID" value="ENSLLEP00000014671.1"/>
    <property type="gene ID" value="ENSLLEG00000009256.1"/>
</dbReference>
<keyword evidence="5" id="KW-0391">Immunity</keyword>
<accession>A0A8C5PCQ4</accession>
<dbReference type="InterPro" id="IPR003879">
    <property type="entry name" value="Butyrophylin_SPRY"/>
</dbReference>
<dbReference type="GO" id="GO:0008270">
    <property type="term" value="F:zinc ion binding"/>
    <property type="evidence" value="ECO:0007669"/>
    <property type="project" value="UniProtKB-KW"/>
</dbReference>
<dbReference type="Pfam" id="PF00622">
    <property type="entry name" value="SPRY"/>
    <property type="match status" value="1"/>
</dbReference>
<dbReference type="PRINTS" id="PR01407">
    <property type="entry name" value="BUTYPHLNCDUF"/>
</dbReference>
<dbReference type="InterPro" id="IPR013320">
    <property type="entry name" value="ConA-like_dom_sf"/>
</dbReference>
<evidence type="ECO:0000256" key="7">
    <source>
        <dbReference type="PROSITE-ProRule" id="PRU00024"/>
    </source>
</evidence>
<feature type="domain" description="B box-type" evidence="10">
    <location>
        <begin position="127"/>
        <end position="168"/>
    </location>
</feature>
<evidence type="ECO:0000256" key="1">
    <source>
        <dbReference type="ARBA" id="ARBA00022588"/>
    </source>
</evidence>
<dbReference type="Proteomes" id="UP000694569">
    <property type="component" value="Unplaced"/>
</dbReference>
<dbReference type="Pfam" id="PF00643">
    <property type="entry name" value="zf-B_box"/>
    <property type="match status" value="1"/>
</dbReference>
<proteinExistence type="predicted"/>
<dbReference type="PANTHER" id="PTHR25465">
    <property type="entry name" value="B-BOX DOMAIN CONTAINING"/>
    <property type="match status" value="1"/>
</dbReference>
<feature type="domain" description="RING-type" evidence="9">
    <location>
        <begin position="12"/>
        <end position="47"/>
    </location>
</feature>
<keyword evidence="1" id="KW-0399">Innate immunity</keyword>
<reference evidence="12" key="2">
    <citation type="submission" date="2025-09" db="UniProtKB">
        <authorList>
            <consortium name="Ensembl"/>
        </authorList>
    </citation>
    <scope>IDENTIFICATION</scope>
</reference>
<dbReference type="Gene3D" id="2.60.120.920">
    <property type="match status" value="1"/>
</dbReference>
<dbReference type="Gene3D" id="3.30.40.10">
    <property type="entry name" value="Zinc/RING finger domain, C3HC4 (zinc finger)"/>
    <property type="match status" value="1"/>
</dbReference>
<feature type="coiled-coil region" evidence="8">
    <location>
        <begin position="169"/>
        <end position="196"/>
    </location>
</feature>
<dbReference type="GO" id="GO:0045087">
    <property type="term" value="P:innate immune response"/>
    <property type="evidence" value="ECO:0007669"/>
    <property type="project" value="UniProtKB-KW"/>
</dbReference>
<evidence type="ECO:0000256" key="6">
    <source>
        <dbReference type="ARBA" id="ARBA00023054"/>
    </source>
</evidence>
<keyword evidence="4" id="KW-0862">Zinc</keyword>
<keyword evidence="3 7" id="KW-0863">Zinc-finger</keyword>
<protein>
    <submittedName>
        <fullName evidence="12">Uncharacterized protein</fullName>
    </submittedName>
</protein>
<dbReference type="GO" id="GO:0005737">
    <property type="term" value="C:cytoplasm"/>
    <property type="evidence" value="ECO:0007669"/>
    <property type="project" value="UniProtKB-ARBA"/>
</dbReference>
<dbReference type="SUPFAM" id="SSF57845">
    <property type="entry name" value="B-box zinc-binding domain"/>
    <property type="match status" value="1"/>
</dbReference>
<feature type="coiled-coil region" evidence="8">
    <location>
        <begin position="241"/>
        <end position="275"/>
    </location>
</feature>
<organism evidence="12 13">
    <name type="scientific">Leptobrachium leishanense</name>
    <name type="common">Leishan spiny toad</name>
    <dbReference type="NCBI Taxonomy" id="445787"/>
    <lineage>
        <taxon>Eukaryota</taxon>
        <taxon>Metazoa</taxon>
        <taxon>Chordata</taxon>
        <taxon>Craniata</taxon>
        <taxon>Vertebrata</taxon>
        <taxon>Euteleostomi</taxon>
        <taxon>Amphibia</taxon>
        <taxon>Batrachia</taxon>
        <taxon>Anura</taxon>
        <taxon>Pelobatoidea</taxon>
        <taxon>Megophryidae</taxon>
        <taxon>Leptobrachium</taxon>
    </lineage>
</organism>
<dbReference type="InterPro" id="IPR043136">
    <property type="entry name" value="B30.2/SPRY_sf"/>
</dbReference>
<evidence type="ECO:0000259" key="11">
    <source>
        <dbReference type="PROSITE" id="PS50188"/>
    </source>
</evidence>
<dbReference type="InterPro" id="IPR051051">
    <property type="entry name" value="E3_ubiq-ligase_TRIM/RNF"/>
</dbReference>
<dbReference type="Pfam" id="PF13923">
    <property type="entry name" value="zf-C3HC4_2"/>
    <property type="match status" value="1"/>
</dbReference>
<dbReference type="InterPro" id="IPR001870">
    <property type="entry name" value="B30.2/SPRY"/>
</dbReference>
<dbReference type="InterPro" id="IPR013083">
    <property type="entry name" value="Znf_RING/FYVE/PHD"/>
</dbReference>
<dbReference type="InterPro" id="IPR006574">
    <property type="entry name" value="PRY"/>
</dbReference>
<dbReference type="PROSITE" id="PS50188">
    <property type="entry name" value="B302_SPRY"/>
    <property type="match status" value="1"/>
</dbReference>
<keyword evidence="13" id="KW-1185">Reference proteome</keyword>
<feature type="domain" description="B30.2/SPRY" evidence="11">
    <location>
        <begin position="328"/>
        <end position="518"/>
    </location>
</feature>
<evidence type="ECO:0000313" key="12">
    <source>
        <dbReference type="Ensembl" id="ENSLLEP00000014671.1"/>
    </source>
</evidence>
<dbReference type="PANTHER" id="PTHR25465:SF41">
    <property type="entry name" value="E3 UBIQUITIN-PROTEIN LIGASE RNF135"/>
    <property type="match status" value="1"/>
</dbReference>
<evidence type="ECO:0000256" key="4">
    <source>
        <dbReference type="ARBA" id="ARBA00022833"/>
    </source>
</evidence>
<dbReference type="InterPro" id="IPR001841">
    <property type="entry name" value="Znf_RING"/>
</dbReference>